<evidence type="ECO:0000259" key="7">
    <source>
        <dbReference type="SMART" id="SM00852"/>
    </source>
</evidence>
<comment type="caution">
    <text evidence="8">The sequence shown here is derived from an EMBL/GenBank/DDBJ whole genome shotgun (WGS) entry which is preliminary data.</text>
</comment>
<dbReference type="NCBIfam" id="NF045515">
    <property type="entry name" value="Glp_gephyrin"/>
    <property type="match status" value="1"/>
</dbReference>
<dbReference type="RefSeq" id="WP_123216033.1">
    <property type="nucleotide sequence ID" value="NZ_RJTM01000073.1"/>
</dbReference>
<dbReference type="EC" id="2.10.1.1" evidence="6"/>
<dbReference type="SMART" id="SM00852">
    <property type="entry name" value="MoCF_biosynth"/>
    <property type="match status" value="1"/>
</dbReference>
<dbReference type="InterPro" id="IPR036688">
    <property type="entry name" value="MoeA_C_domain_IV_sf"/>
</dbReference>
<evidence type="ECO:0000256" key="6">
    <source>
        <dbReference type="RuleBase" id="RU365090"/>
    </source>
</evidence>
<gene>
    <name evidence="8" type="ORF">ED312_10820</name>
</gene>
<keyword evidence="9" id="KW-1185">Reference proteome</keyword>
<dbReference type="PANTHER" id="PTHR10192:SF5">
    <property type="entry name" value="GEPHYRIN"/>
    <property type="match status" value="1"/>
</dbReference>
<protein>
    <recommendedName>
        <fullName evidence="6">Molybdopterin molybdenumtransferase</fullName>
        <ecNumber evidence="6">2.10.1.1</ecNumber>
    </recommendedName>
</protein>
<dbReference type="Gene3D" id="2.170.190.11">
    <property type="entry name" value="Molybdopterin biosynthesis moea protein, domain 3"/>
    <property type="match status" value="1"/>
</dbReference>
<dbReference type="SUPFAM" id="SSF63882">
    <property type="entry name" value="MoeA N-terminal region -like"/>
    <property type="match status" value="1"/>
</dbReference>
<evidence type="ECO:0000256" key="5">
    <source>
        <dbReference type="ARBA" id="ARBA00047317"/>
    </source>
</evidence>
<dbReference type="InterPro" id="IPR036135">
    <property type="entry name" value="MoeA_linker/N_sf"/>
</dbReference>
<dbReference type="PROSITE" id="PS01079">
    <property type="entry name" value="MOCF_BIOSYNTHESIS_2"/>
    <property type="match status" value="1"/>
</dbReference>
<accession>A0A3N0EGY9</accession>
<comment type="function">
    <text evidence="1 6">Catalyzes the insertion of molybdate into adenylated molybdopterin with the concomitant release of AMP.</text>
</comment>
<comment type="catalytic activity">
    <reaction evidence="5">
        <text>adenylyl-molybdopterin + molybdate = Mo-molybdopterin + AMP + H(+)</text>
        <dbReference type="Rhea" id="RHEA:35047"/>
        <dbReference type="ChEBI" id="CHEBI:15378"/>
        <dbReference type="ChEBI" id="CHEBI:36264"/>
        <dbReference type="ChEBI" id="CHEBI:62727"/>
        <dbReference type="ChEBI" id="CHEBI:71302"/>
        <dbReference type="ChEBI" id="CHEBI:456215"/>
        <dbReference type="EC" id="2.10.1.1"/>
    </reaction>
</comment>
<evidence type="ECO:0000313" key="9">
    <source>
        <dbReference type="Proteomes" id="UP000267469"/>
    </source>
</evidence>
<organism evidence="8 9">
    <name type="scientific">Sinomicrobium pectinilyticum</name>
    <dbReference type="NCBI Taxonomy" id="1084421"/>
    <lineage>
        <taxon>Bacteria</taxon>
        <taxon>Pseudomonadati</taxon>
        <taxon>Bacteroidota</taxon>
        <taxon>Flavobacteriia</taxon>
        <taxon>Flavobacteriales</taxon>
        <taxon>Flavobacteriaceae</taxon>
        <taxon>Sinomicrobium</taxon>
    </lineage>
</organism>
<keyword evidence="6 8" id="KW-0808">Transferase</keyword>
<dbReference type="InterPro" id="IPR001453">
    <property type="entry name" value="MoaB/Mog_dom"/>
</dbReference>
<dbReference type="UniPathway" id="UPA00344"/>
<dbReference type="EMBL" id="RJTM01000073">
    <property type="protein sequence ID" value="RNL87145.1"/>
    <property type="molecule type" value="Genomic_DNA"/>
</dbReference>
<proteinExistence type="inferred from homology"/>
<dbReference type="AlphaFoldDB" id="A0A3N0EGY9"/>
<dbReference type="OrthoDB" id="9804758at2"/>
<dbReference type="InterPro" id="IPR036425">
    <property type="entry name" value="MoaB/Mog-like_dom_sf"/>
</dbReference>
<keyword evidence="6" id="KW-0479">Metal-binding</keyword>
<dbReference type="CDD" id="cd00887">
    <property type="entry name" value="MoeA"/>
    <property type="match status" value="1"/>
</dbReference>
<dbReference type="InterPro" id="IPR005110">
    <property type="entry name" value="MoeA_linker/N"/>
</dbReference>
<name>A0A3N0EGY9_SINP1</name>
<dbReference type="GO" id="GO:0005829">
    <property type="term" value="C:cytosol"/>
    <property type="evidence" value="ECO:0007669"/>
    <property type="project" value="TreeGrafter"/>
</dbReference>
<sequence>MISVNQARQFIRDHSPTPVITESATGTALGKVLAAPVYAPFDLPHFRQSAMDGYAIRHGRENYVVKGESKAGDNCTLKLAEGEACRIFTGAMVPENADTVVIQEHTTVSGQNLILHKIPRAGANIRAIGEQIRKGSPVLQKGTKLNSAGIGMLAGFGIEKVEVFAVPRIGIIATGSELLSPSDKPEPGKIYDSNTLMLKTALIENGCPGVNIYRAKDEKTHTEHIIKQALQENDILLISGGISVGEYDFVQGALRANRVKEIFYKVNHKPGKPLWFGKKDRKTVFALPGNPASVLTCFYIYVLPELRRQRGITEPENKWYRARTKSKILNPKEKTMFLRAYIENGIAEIPDGQSSAMLHGFITANAIAMIPENTSVLHENQSIEYMLMEYN</sequence>
<comment type="similarity">
    <text evidence="3 6">Belongs to the MoeA family.</text>
</comment>
<keyword evidence="6" id="KW-0460">Magnesium</keyword>
<dbReference type="SUPFAM" id="SSF53218">
    <property type="entry name" value="Molybdenum cofactor biosynthesis proteins"/>
    <property type="match status" value="1"/>
</dbReference>
<comment type="pathway">
    <text evidence="2 6">Cofactor biosynthesis; molybdopterin biosynthesis.</text>
</comment>
<feature type="domain" description="MoaB/Mog" evidence="7">
    <location>
        <begin position="170"/>
        <end position="308"/>
    </location>
</feature>
<dbReference type="PANTHER" id="PTHR10192">
    <property type="entry name" value="MOLYBDOPTERIN BIOSYNTHESIS PROTEIN"/>
    <property type="match status" value="1"/>
</dbReference>
<evidence type="ECO:0000256" key="1">
    <source>
        <dbReference type="ARBA" id="ARBA00002901"/>
    </source>
</evidence>
<dbReference type="Proteomes" id="UP000267469">
    <property type="component" value="Unassembled WGS sequence"/>
</dbReference>
<dbReference type="InterPro" id="IPR008284">
    <property type="entry name" value="MoCF_biosynth_CS"/>
</dbReference>
<evidence type="ECO:0000256" key="4">
    <source>
        <dbReference type="ARBA" id="ARBA00023150"/>
    </source>
</evidence>
<dbReference type="SUPFAM" id="SSF63867">
    <property type="entry name" value="MoeA C-terminal domain-like"/>
    <property type="match status" value="1"/>
</dbReference>
<dbReference type="InterPro" id="IPR038987">
    <property type="entry name" value="MoeA-like"/>
</dbReference>
<comment type="cofactor">
    <cofactor evidence="6">
        <name>Mg(2+)</name>
        <dbReference type="ChEBI" id="CHEBI:18420"/>
    </cofactor>
</comment>
<dbReference type="Pfam" id="PF03453">
    <property type="entry name" value="MoeA_N"/>
    <property type="match status" value="1"/>
</dbReference>
<keyword evidence="6" id="KW-0500">Molybdenum</keyword>
<dbReference type="GO" id="GO:0061599">
    <property type="term" value="F:molybdopterin molybdotransferase activity"/>
    <property type="evidence" value="ECO:0007669"/>
    <property type="project" value="UniProtKB-UniRule"/>
</dbReference>
<dbReference type="Gene3D" id="2.40.340.10">
    <property type="entry name" value="MoeA, C-terminal, domain IV"/>
    <property type="match status" value="1"/>
</dbReference>
<dbReference type="NCBIfam" id="TIGR00177">
    <property type="entry name" value="molyb_syn"/>
    <property type="match status" value="1"/>
</dbReference>
<evidence type="ECO:0000256" key="3">
    <source>
        <dbReference type="ARBA" id="ARBA00010763"/>
    </source>
</evidence>
<evidence type="ECO:0000256" key="2">
    <source>
        <dbReference type="ARBA" id="ARBA00005046"/>
    </source>
</evidence>
<dbReference type="GO" id="GO:0046872">
    <property type="term" value="F:metal ion binding"/>
    <property type="evidence" value="ECO:0007669"/>
    <property type="project" value="UniProtKB-UniRule"/>
</dbReference>
<dbReference type="Gene3D" id="3.90.105.10">
    <property type="entry name" value="Molybdopterin biosynthesis moea protein, domain 2"/>
    <property type="match status" value="1"/>
</dbReference>
<evidence type="ECO:0000313" key="8">
    <source>
        <dbReference type="EMBL" id="RNL87145.1"/>
    </source>
</evidence>
<dbReference type="GO" id="GO:0006777">
    <property type="term" value="P:Mo-molybdopterin cofactor biosynthetic process"/>
    <property type="evidence" value="ECO:0007669"/>
    <property type="project" value="UniProtKB-UniRule"/>
</dbReference>
<reference evidence="8 9" key="1">
    <citation type="submission" date="2018-10" db="EMBL/GenBank/DDBJ databases">
        <title>Sinomicrobium pectinilyticum sp. nov., a pectinase-producing bacterium isolated from alkaline and saline soil, and emended description of the genus Sinomicrobium.</title>
        <authorList>
            <person name="Cheng B."/>
            <person name="Li C."/>
            <person name="Lai Q."/>
            <person name="Du M."/>
            <person name="Shao Z."/>
            <person name="Xu P."/>
            <person name="Yang C."/>
        </authorList>
    </citation>
    <scope>NUCLEOTIDE SEQUENCE [LARGE SCALE GENOMIC DNA]</scope>
    <source>
        <strain evidence="8 9">5DNS001</strain>
    </source>
</reference>
<dbReference type="InterPro" id="IPR005111">
    <property type="entry name" value="MoeA_C_domain_IV"/>
</dbReference>
<dbReference type="Gene3D" id="3.40.980.10">
    <property type="entry name" value="MoaB/Mog-like domain"/>
    <property type="match status" value="1"/>
</dbReference>
<dbReference type="Pfam" id="PF03454">
    <property type="entry name" value="MoeA_C"/>
    <property type="match status" value="1"/>
</dbReference>
<dbReference type="Pfam" id="PF00994">
    <property type="entry name" value="MoCF_biosynth"/>
    <property type="match status" value="1"/>
</dbReference>
<keyword evidence="4 6" id="KW-0501">Molybdenum cofactor biosynthesis</keyword>